<dbReference type="InterPro" id="IPR050268">
    <property type="entry name" value="NADH-dep_flavin_reductase"/>
</dbReference>
<evidence type="ECO:0000313" key="3">
    <source>
        <dbReference type="EMBL" id="KKK53096.1"/>
    </source>
</evidence>
<dbReference type="EMBL" id="LAZR01066678">
    <property type="protein sequence ID" value="KKK53096.1"/>
    <property type="molecule type" value="Genomic_DNA"/>
</dbReference>
<dbReference type="Pfam" id="PF01613">
    <property type="entry name" value="Flavin_Reduct"/>
    <property type="match status" value="1"/>
</dbReference>
<keyword evidence="1" id="KW-0560">Oxidoreductase</keyword>
<reference evidence="3" key="1">
    <citation type="journal article" date="2015" name="Nature">
        <title>Complex archaea that bridge the gap between prokaryotes and eukaryotes.</title>
        <authorList>
            <person name="Spang A."/>
            <person name="Saw J.H."/>
            <person name="Jorgensen S.L."/>
            <person name="Zaremba-Niedzwiedzka K."/>
            <person name="Martijn J."/>
            <person name="Lind A.E."/>
            <person name="van Eijk R."/>
            <person name="Schleper C."/>
            <person name="Guy L."/>
            <person name="Ettema T.J."/>
        </authorList>
    </citation>
    <scope>NUCLEOTIDE SEQUENCE</scope>
</reference>
<sequence length="127" mass="13937">LVAVSFENDAQTLANVRDSSVFTVNLLPQESMELAARFAQPYHGDKVKGRSEEESAKLHHKLEGIPYTESARGCPVLEDAMAWLECEAEQFLPAGDHTLVIARVLDGRVVKAAEPLTSTYTGWTYSG</sequence>
<feature type="non-terminal residue" evidence="3">
    <location>
        <position position="1"/>
    </location>
</feature>
<dbReference type="PANTHER" id="PTHR30466">
    <property type="entry name" value="FLAVIN REDUCTASE"/>
    <property type="match status" value="1"/>
</dbReference>
<proteinExistence type="predicted"/>
<dbReference type="Gene3D" id="2.30.110.10">
    <property type="entry name" value="Electron Transport, Fmn-binding Protein, Chain A"/>
    <property type="match status" value="1"/>
</dbReference>
<organism evidence="3">
    <name type="scientific">marine sediment metagenome</name>
    <dbReference type="NCBI Taxonomy" id="412755"/>
    <lineage>
        <taxon>unclassified sequences</taxon>
        <taxon>metagenomes</taxon>
        <taxon>ecological metagenomes</taxon>
    </lineage>
</organism>
<dbReference type="SMART" id="SM00903">
    <property type="entry name" value="Flavin_Reduct"/>
    <property type="match status" value="1"/>
</dbReference>
<comment type="caution">
    <text evidence="3">The sequence shown here is derived from an EMBL/GenBank/DDBJ whole genome shotgun (WGS) entry which is preliminary data.</text>
</comment>
<dbReference type="GO" id="GO:0010181">
    <property type="term" value="F:FMN binding"/>
    <property type="evidence" value="ECO:0007669"/>
    <property type="project" value="InterPro"/>
</dbReference>
<protein>
    <recommendedName>
        <fullName evidence="2">Flavin reductase like domain-containing protein</fullName>
    </recommendedName>
</protein>
<dbReference type="SUPFAM" id="SSF50475">
    <property type="entry name" value="FMN-binding split barrel"/>
    <property type="match status" value="1"/>
</dbReference>
<dbReference type="GO" id="GO:0042602">
    <property type="term" value="F:riboflavin reductase (NADPH) activity"/>
    <property type="evidence" value="ECO:0007669"/>
    <property type="project" value="TreeGrafter"/>
</dbReference>
<name>A0A0F8YYL1_9ZZZZ</name>
<dbReference type="AlphaFoldDB" id="A0A0F8YYL1"/>
<dbReference type="PANTHER" id="PTHR30466:SF1">
    <property type="entry name" value="FMN REDUCTASE (NADH) RUTF"/>
    <property type="match status" value="1"/>
</dbReference>
<gene>
    <name evidence="3" type="ORF">LCGC14_3098190</name>
</gene>
<evidence type="ECO:0000256" key="1">
    <source>
        <dbReference type="ARBA" id="ARBA00023002"/>
    </source>
</evidence>
<dbReference type="InterPro" id="IPR002563">
    <property type="entry name" value="Flavin_Rdtase-like_dom"/>
</dbReference>
<evidence type="ECO:0000259" key="2">
    <source>
        <dbReference type="SMART" id="SM00903"/>
    </source>
</evidence>
<dbReference type="InterPro" id="IPR012349">
    <property type="entry name" value="Split_barrel_FMN-bd"/>
</dbReference>
<feature type="domain" description="Flavin reductase like" evidence="2">
    <location>
        <begin position="1"/>
        <end position="125"/>
    </location>
</feature>
<accession>A0A0F8YYL1</accession>